<dbReference type="SUPFAM" id="SSF52317">
    <property type="entry name" value="Class I glutamine amidotransferase-like"/>
    <property type="match status" value="1"/>
</dbReference>
<dbReference type="eggNOG" id="COG2071">
    <property type="taxonomic scope" value="Bacteria"/>
</dbReference>
<dbReference type="AlphaFoldDB" id="Q7MQM5"/>
<dbReference type="Pfam" id="PF00117">
    <property type="entry name" value="GATase"/>
    <property type="match status" value="1"/>
</dbReference>
<dbReference type="RefSeq" id="WP_011139952.1">
    <property type="nucleotide sequence ID" value="NC_005090.1"/>
</dbReference>
<dbReference type="PROSITE" id="PS51273">
    <property type="entry name" value="GATASE_TYPE_1"/>
    <property type="match status" value="1"/>
</dbReference>
<reference evidence="2 3" key="1">
    <citation type="journal article" date="2003" name="Proc. Natl. Acad. Sci. U.S.A.">
        <title>Complete genome sequence and analysis of Wolinella succinogenes.</title>
        <authorList>
            <person name="Baar C."/>
            <person name="Eppinger M."/>
            <person name="Raddatz G."/>
            <person name="Simon JM."/>
            <person name="Lanz C."/>
            <person name="Klimmek O."/>
            <person name="Nandakumar R."/>
            <person name="Gross R."/>
            <person name="Rosinus A."/>
            <person name="Keller H."/>
            <person name="Jagtap P."/>
            <person name="Linke B."/>
            <person name="Meyer F."/>
            <person name="Lederer H."/>
            <person name="Schuster S.C."/>
        </authorList>
    </citation>
    <scope>NUCLEOTIDE SEQUENCE [LARGE SCALE GENOMIC DNA]</scope>
    <source>
        <strain evidence="3">ATCC 29543 / DSM 1740 / CCUG 13145 / JCM 31913 / LMG 7466 / NCTC 11488 / FDC 602W</strain>
    </source>
</reference>
<keyword evidence="3" id="KW-1185">Reference proteome</keyword>
<gene>
    <name evidence="2" type="ordered locus">WS2179</name>
</gene>
<evidence type="ECO:0000313" key="2">
    <source>
        <dbReference type="EMBL" id="CAE11170.1"/>
    </source>
</evidence>
<dbReference type="HOGENOM" id="CLU_030756_5_0_7"/>
<evidence type="ECO:0000313" key="3">
    <source>
        <dbReference type="Proteomes" id="UP000000422"/>
    </source>
</evidence>
<dbReference type="EMBL" id="BX571662">
    <property type="protein sequence ID" value="CAE11170.1"/>
    <property type="molecule type" value="Genomic_DNA"/>
</dbReference>
<protein>
    <recommendedName>
        <fullName evidence="1">Glutamine amidotransferase domain-containing protein</fullName>
    </recommendedName>
</protein>
<dbReference type="CDD" id="cd01745">
    <property type="entry name" value="GATase1_2"/>
    <property type="match status" value="1"/>
</dbReference>
<dbReference type="Gene3D" id="3.40.50.880">
    <property type="match status" value="1"/>
</dbReference>
<dbReference type="InterPro" id="IPR029062">
    <property type="entry name" value="Class_I_gatase-like"/>
</dbReference>
<name>Q7MQM5_WOLSU</name>
<feature type="domain" description="Glutamine amidotransferase" evidence="1">
    <location>
        <begin position="56"/>
        <end position="185"/>
    </location>
</feature>
<accession>Q7MQM5</accession>
<organism evidence="3">
    <name type="scientific">Wolinella succinogenes (strain ATCC 29543 / DSM 1740 / CCUG 13145 / JCM 31913 / LMG 7466 / NCTC 11488 / FDC 602W)</name>
    <name type="common">Vibrio succinogenes</name>
    <dbReference type="NCBI Taxonomy" id="273121"/>
    <lineage>
        <taxon>Bacteria</taxon>
        <taxon>Pseudomonadati</taxon>
        <taxon>Campylobacterota</taxon>
        <taxon>Epsilonproteobacteria</taxon>
        <taxon>Campylobacterales</taxon>
        <taxon>Helicobacteraceae</taxon>
        <taxon>Wolinella</taxon>
    </lineage>
</organism>
<evidence type="ECO:0000259" key="1">
    <source>
        <dbReference type="Pfam" id="PF00117"/>
    </source>
</evidence>
<dbReference type="Proteomes" id="UP000000422">
    <property type="component" value="Chromosome"/>
</dbReference>
<dbReference type="KEGG" id="wsu:WS2179"/>
<sequence length="205" mass="23370">MRRIGITQRLLETREYIETREALDVRWGELFYHLSWGMIPLSYAVPLEVYIKEFALEGVILSGGNDLNDFVSSPLNKKRDAYEKEILRYAKQYAFPLLGVCRGAQMIAYEGGSLLEFCEGHVGRHEIFWEEGEGEIIGSEHQLAIKELGAGLIPLARSCEGLVEAFRGEEAPLFGMMWHPERQDKRSAGTLKMVELFSQALQKRD</sequence>
<proteinExistence type="predicted"/>
<dbReference type="InterPro" id="IPR017926">
    <property type="entry name" value="GATASE"/>
</dbReference>
<dbReference type="STRING" id="273121.WS2179"/>
<dbReference type="DNASU" id="2553678"/>